<reference evidence="7" key="1">
    <citation type="submission" date="2021-11" db="EMBL/GenBank/DDBJ databases">
        <authorList>
            <consortium name="Genoscope - CEA"/>
            <person name="William W."/>
        </authorList>
    </citation>
    <scope>NUCLEOTIDE SEQUENCE</scope>
</reference>
<dbReference type="GO" id="GO:0005737">
    <property type="term" value="C:cytoplasm"/>
    <property type="evidence" value="ECO:0007669"/>
    <property type="project" value="TreeGrafter"/>
</dbReference>
<dbReference type="InterPro" id="IPR007248">
    <property type="entry name" value="Mpv17_PMP22"/>
</dbReference>
<gene>
    <name evidence="7" type="ORF">PECAL_5P10810</name>
</gene>
<accession>A0A8J2SXE7</accession>
<keyword evidence="4" id="KW-1133">Transmembrane helix</keyword>
<comment type="subcellular location">
    <subcellularLocation>
        <location evidence="1">Membrane</location>
        <topology evidence="1">Multi-pass membrane protein</topology>
    </subcellularLocation>
</comment>
<dbReference type="GO" id="GO:0016020">
    <property type="term" value="C:membrane"/>
    <property type="evidence" value="ECO:0007669"/>
    <property type="project" value="UniProtKB-SubCell"/>
</dbReference>
<evidence type="ECO:0000313" key="7">
    <source>
        <dbReference type="EMBL" id="CAH0376487.1"/>
    </source>
</evidence>
<proteinExistence type="inferred from homology"/>
<dbReference type="Pfam" id="PF04117">
    <property type="entry name" value="Mpv17_PMP22"/>
    <property type="match status" value="1"/>
</dbReference>
<comment type="caution">
    <text evidence="7">The sequence shown here is derived from an EMBL/GenBank/DDBJ whole genome shotgun (WGS) entry which is preliminary data.</text>
</comment>
<evidence type="ECO:0000256" key="2">
    <source>
        <dbReference type="ARBA" id="ARBA00006824"/>
    </source>
</evidence>
<evidence type="ECO:0000313" key="8">
    <source>
        <dbReference type="Proteomes" id="UP000789595"/>
    </source>
</evidence>
<name>A0A8J2SXE7_9STRA</name>
<keyword evidence="5" id="KW-0472">Membrane</keyword>
<dbReference type="AlphaFoldDB" id="A0A8J2SXE7"/>
<protein>
    <submittedName>
        <fullName evidence="7">Uncharacterized protein</fullName>
    </submittedName>
</protein>
<dbReference type="PANTHER" id="PTHR11266:SF17">
    <property type="entry name" value="PROTEIN MPV17"/>
    <property type="match status" value="1"/>
</dbReference>
<dbReference type="EMBL" id="CAKKNE010000005">
    <property type="protein sequence ID" value="CAH0376487.1"/>
    <property type="molecule type" value="Genomic_DNA"/>
</dbReference>
<keyword evidence="8" id="KW-1185">Reference proteome</keyword>
<sequence length="185" mass="20776">MSMLWAKYNQALAAQPLVVKAMTSLIGFTAGDVLAQKAVEGKEEWDVARTARMATFGALWHGPSGHYFYGFLDRMMPGTAMKTVFSKVGIDQIAWNPIFGIVFFTSLGLMEGKSTDEIQTKIKNDLPTAVTGSWAYWVPAHFVNFRFIPGEQRLLYINCMQIMYNIFLSFLGNRDAPETVAEKKE</sequence>
<evidence type="ECO:0000256" key="6">
    <source>
        <dbReference type="RuleBase" id="RU363053"/>
    </source>
</evidence>
<comment type="similarity">
    <text evidence="2 6">Belongs to the peroxisomal membrane protein PXMP2/4 family.</text>
</comment>
<evidence type="ECO:0000256" key="1">
    <source>
        <dbReference type="ARBA" id="ARBA00004141"/>
    </source>
</evidence>
<organism evidence="7 8">
    <name type="scientific">Pelagomonas calceolata</name>
    <dbReference type="NCBI Taxonomy" id="35677"/>
    <lineage>
        <taxon>Eukaryota</taxon>
        <taxon>Sar</taxon>
        <taxon>Stramenopiles</taxon>
        <taxon>Ochrophyta</taxon>
        <taxon>Pelagophyceae</taxon>
        <taxon>Pelagomonadales</taxon>
        <taxon>Pelagomonadaceae</taxon>
        <taxon>Pelagomonas</taxon>
    </lineage>
</organism>
<evidence type="ECO:0000256" key="4">
    <source>
        <dbReference type="ARBA" id="ARBA00022989"/>
    </source>
</evidence>
<keyword evidence="3" id="KW-0812">Transmembrane</keyword>
<evidence type="ECO:0000256" key="5">
    <source>
        <dbReference type="ARBA" id="ARBA00023136"/>
    </source>
</evidence>
<dbReference type="Proteomes" id="UP000789595">
    <property type="component" value="Unassembled WGS sequence"/>
</dbReference>
<evidence type="ECO:0000256" key="3">
    <source>
        <dbReference type="ARBA" id="ARBA00022692"/>
    </source>
</evidence>
<dbReference type="OrthoDB" id="430207at2759"/>
<dbReference type="PANTHER" id="PTHR11266">
    <property type="entry name" value="PEROXISOMAL MEMBRANE PROTEIN 2, PXMP2 MPV17"/>
    <property type="match status" value="1"/>
</dbReference>